<keyword evidence="1" id="KW-0805">Transcription regulation</keyword>
<dbReference type="STRING" id="980251.GCA_001642875_00975"/>
<proteinExistence type="predicted"/>
<evidence type="ECO:0000256" key="3">
    <source>
        <dbReference type="ARBA" id="ARBA00023163"/>
    </source>
</evidence>
<dbReference type="InterPro" id="IPR018060">
    <property type="entry name" value="HTH_AraC"/>
</dbReference>
<dbReference type="GO" id="GO:0000976">
    <property type="term" value="F:transcription cis-regulatory region binding"/>
    <property type="evidence" value="ECO:0007669"/>
    <property type="project" value="TreeGrafter"/>
</dbReference>
<dbReference type="RefSeq" id="WP_075083765.1">
    <property type="nucleotide sequence ID" value="NZ_CP042912.1"/>
</dbReference>
<dbReference type="Gene3D" id="3.40.50.2300">
    <property type="match status" value="2"/>
</dbReference>
<dbReference type="PANTHER" id="PTHR30146:SF24">
    <property type="entry name" value="XYLOSE OPERON REGULATORY PROTEIN"/>
    <property type="match status" value="1"/>
</dbReference>
<dbReference type="PROSITE" id="PS00041">
    <property type="entry name" value="HTH_ARAC_FAMILY_1"/>
    <property type="match status" value="1"/>
</dbReference>
<accession>A0A5B9PQT0</accession>
<sequence length="388" mass="43142">MAITTKTLHIALIVETSMESGRQILGGISKYAMENGPWSIFHQPAHLDQSLPEWIDDWRGDGIIARIRSRDTAQAIINTGIPAIDVLGEIEDSGVPLVHVDDRAIATAAFTHLQERSFRHYAFVGIKGPNWSRNRLHTFRSLVADSGSQFGQLSLELNPTITPWEQEQELLSKWLASLAKPCAVMTCNDYAGQRVLDACRRASILVPEELAIVGVDNDEVICTLSTPTLSSVNAGHFEVGYESARSLVELIDGKPIAPQFFVQNYNCVSRESTDATAVNNPTLAAALSFIRNNACQDIVSRDVARHVGVSLSSLKRLFASEHKHPINRCIIRARIDRAKILLRDTDLSVEQIAARIGYSHAHYFSLAFKRETELSPTTYRKQQSRNTR</sequence>
<dbReference type="GO" id="GO:0003700">
    <property type="term" value="F:DNA-binding transcription factor activity"/>
    <property type="evidence" value="ECO:0007669"/>
    <property type="project" value="InterPro"/>
</dbReference>
<dbReference type="Pfam" id="PF12833">
    <property type="entry name" value="HTH_18"/>
    <property type="match status" value="1"/>
</dbReference>
<evidence type="ECO:0000313" key="5">
    <source>
        <dbReference type="EMBL" id="QEG24673.1"/>
    </source>
</evidence>
<organism evidence="5 6">
    <name type="scientific">Mariniblastus fucicola</name>
    <dbReference type="NCBI Taxonomy" id="980251"/>
    <lineage>
        <taxon>Bacteria</taxon>
        <taxon>Pseudomonadati</taxon>
        <taxon>Planctomycetota</taxon>
        <taxon>Planctomycetia</taxon>
        <taxon>Pirellulales</taxon>
        <taxon>Pirellulaceae</taxon>
        <taxon>Mariniblastus</taxon>
    </lineage>
</organism>
<keyword evidence="6" id="KW-1185">Reference proteome</keyword>
<dbReference type="PANTHER" id="PTHR30146">
    <property type="entry name" value="LACI-RELATED TRANSCRIPTIONAL REPRESSOR"/>
    <property type="match status" value="1"/>
</dbReference>
<protein>
    <submittedName>
        <fullName evidence="5">Xylose operon regulatory protein</fullName>
    </submittedName>
</protein>
<dbReference type="CDD" id="cd01543">
    <property type="entry name" value="PBP1_XylR"/>
    <property type="match status" value="1"/>
</dbReference>
<dbReference type="SUPFAM" id="SSF46689">
    <property type="entry name" value="Homeodomain-like"/>
    <property type="match status" value="1"/>
</dbReference>
<evidence type="ECO:0000259" key="4">
    <source>
        <dbReference type="PROSITE" id="PS01124"/>
    </source>
</evidence>
<evidence type="ECO:0000256" key="1">
    <source>
        <dbReference type="ARBA" id="ARBA00023015"/>
    </source>
</evidence>
<dbReference type="OrthoDB" id="9795616at2"/>
<dbReference type="InterPro" id="IPR009057">
    <property type="entry name" value="Homeodomain-like_sf"/>
</dbReference>
<dbReference type="SMART" id="SM00342">
    <property type="entry name" value="HTH_ARAC"/>
    <property type="match status" value="1"/>
</dbReference>
<dbReference type="InterPro" id="IPR028082">
    <property type="entry name" value="Peripla_BP_I"/>
</dbReference>
<reference evidence="5 6" key="1">
    <citation type="submission" date="2019-08" db="EMBL/GenBank/DDBJ databases">
        <title>Deep-cultivation of Planctomycetes and their phenomic and genomic characterization uncovers novel biology.</title>
        <authorList>
            <person name="Wiegand S."/>
            <person name="Jogler M."/>
            <person name="Boedeker C."/>
            <person name="Pinto D."/>
            <person name="Vollmers J."/>
            <person name="Rivas-Marin E."/>
            <person name="Kohn T."/>
            <person name="Peeters S.H."/>
            <person name="Heuer A."/>
            <person name="Rast P."/>
            <person name="Oberbeckmann S."/>
            <person name="Bunk B."/>
            <person name="Jeske O."/>
            <person name="Meyerdierks A."/>
            <person name="Storesund J.E."/>
            <person name="Kallscheuer N."/>
            <person name="Luecker S."/>
            <person name="Lage O.M."/>
            <person name="Pohl T."/>
            <person name="Merkel B.J."/>
            <person name="Hornburger P."/>
            <person name="Mueller R.-W."/>
            <person name="Bruemmer F."/>
            <person name="Labrenz M."/>
            <person name="Spormann A.M."/>
            <person name="Op den Camp H."/>
            <person name="Overmann J."/>
            <person name="Amann R."/>
            <person name="Jetten M.S.M."/>
            <person name="Mascher T."/>
            <person name="Medema M.H."/>
            <person name="Devos D.P."/>
            <person name="Kaster A.-K."/>
            <person name="Ovreas L."/>
            <person name="Rohde M."/>
            <person name="Galperin M.Y."/>
            <person name="Jogler C."/>
        </authorList>
    </citation>
    <scope>NUCLEOTIDE SEQUENCE [LARGE SCALE GENOMIC DNA]</scope>
    <source>
        <strain evidence="5 6">FC18</strain>
    </source>
</reference>
<evidence type="ECO:0000256" key="2">
    <source>
        <dbReference type="ARBA" id="ARBA00023125"/>
    </source>
</evidence>
<dbReference type="AlphaFoldDB" id="A0A5B9PQT0"/>
<dbReference type="Proteomes" id="UP000322214">
    <property type="component" value="Chromosome"/>
</dbReference>
<dbReference type="PROSITE" id="PS01124">
    <property type="entry name" value="HTH_ARAC_FAMILY_2"/>
    <property type="match status" value="1"/>
</dbReference>
<dbReference type="InterPro" id="IPR046335">
    <property type="entry name" value="LacI/GalR-like_sensor"/>
</dbReference>
<keyword evidence="2" id="KW-0238">DNA-binding</keyword>
<feature type="domain" description="HTH araC/xylS-type" evidence="4">
    <location>
        <begin position="284"/>
        <end position="382"/>
    </location>
</feature>
<dbReference type="InterPro" id="IPR018062">
    <property type="entry name" value="HTH_AraC-typ_CS"/>
</dbReference>
<dbReference type="Pfam" id="PF13377">
    <property type="entry name" value="Peripla_BP_3"/>
    <property type="match status" value="1"/>
</dbReference>
<gene>
    <name evidence="5" type="primary">xylR_5</name>
    <name evidence="5" type="ORF">MFFC18_45940</name>
</gene>
<evidence type="ECO:0000313" key="6">
    <source>
        <dbReference type="Proteomes" id="UP000322214"/>
    </source>
</evidence>
<dbReference type="SUPFAM" id="SSF53822">
    <property type="entry name" value="Periplasmic binding protein-like I"/>
    <property type="match status" value="1"/>
</dbReference>
<keyword evidence="3" id="KW-0804">Transcription</keyword>
<dbReference type="KEGG" id="mff:MFFC18_45940"/>
<name>A0A5B9PQT0_9BACT</name>
<dbReference type="Gene3D" id="1.10.10.60">
    <property type="entry name" value="Homeodomain-like"/>
    <property type="match status" value="1"/>
</dbReference>
<dbReference type="EMBL" id="CP042912">
    <property type="protein sequence ID" value="QEG24673.1"/>
    <property type="molecule type" value="Genomic_DNA"/>
</dbReference>